<dbReference type="Proteomes" id="UP000070401">
    <property type="component" value="Unassembled WGS sequence"/>
</dbReference>
<reference evidence="4" key="1">
    <citation type="submission" date="2016-01" db="EMBL/GenBank/DDBJ databases">
        <authorList>
            <person name="Mitreva M."/>
            <person name="Pepin K.H."/>
            <person name="Mihindukulasuriya K.A."/>
            <person name="Fulton R."/>
            <person name="Fronick C."/>
            <person name="O'Laughlin M."/>
            <person name="Miner T."/>
            <person name="Herter B."/>
            <person name="Rosa B.A."/>
            <person name="Cordes M."/>
            <person name="Tomlinson C."/>
            <person name="Wollam A."/>
            <person name="Palsikar V.B."/>
            <person name="Mardis E.R."/>
            <person name="Wilson R.K."/>
        </authorList>
    </citation>
    <scope>NUCLEOTIDE SEQUENCE [LARGE SCALE GENOMIC DNA]</scope>
    <source>
        <strain evidence="4">MJR7757B</strain>
    </source>
</reference>
<keyword evidence="2" id="KW-0472">Membrane</keyword>
<accession>A0A133NNA1</accession>
<dbReference type="STRING" id="1408287.GCA_000493815_01093"/>
<dbReference type="AlphaFoldDB" id="A0A133NNA1"/>
<evidence type="ECO:0008006" key="5">
    <source>
        <dbReference type="Google" id="ProtNLM"/>
    </source>
</evidence>
<feature type="transmembrane region" description="Helical" evidence="2">
    <location>
        <begin position="55"/>
        <end position="78"/>
    </location>
</feature>
<gene>
    <name evidence="3" type="ORF">HMPREF3221_01886</name>
</gene>
<evidence type="ECO:0000256" key="1">
    <source>
        <dbReference type="SAM" id="MobiDB-lite"/>
    </source>
</evidence>
<dbReference type="PATRIC" id="fig|851.8.peg.1898"/>
<sequence>MKINLGGAYMFKKIIFFFAWVGIFLISLISLNYVLLPGQFFFDNSYIANTTTFEYKLVVLVLASLYIFICLYKFFSFFERKKDYQRKTENGTLKISRATINNYVTDLLRKDPDITGIKTTSELKGNKFLIYIKCELLGKVNIADKIAQLQNLIKRDLNENIGVEVNKVIVNISKIEAREINRETETVKETSNIPNDEVSEDVEVSD</sequence>
<comment type="caution">
    <text evidence="3">The sequence shown here is derived from an EMBL/GenBank/DDBJ whole genome shotgun (WGS) entry which is preliminary data.</text>
</comment>
<name>A0A133NNA1_FUSNU</name>
<proteinExistence type="predicted"/>
<dbReference type="NCBIfam" id="NF033218">
    <property type="entry name" value="anchor_AmaP"/>
    <property type="match status" value="1"/>
</dbReference>
<protein>
    <recommendedName>
        <fullName evidence="5">Alkaline shock response membrane anchor protein AmaP</fullName>
    </recommendedName>
</protein>
<evidence type="ECO:0000313" key="4">
    <source>
        <dbReference type="Proteomes" id="UP000070401"/>
    </source>
</evidence>
<feature type="compositionally biased region" description="Acidic residues" evidence="1">
    <location>
        <begin position="197"/>
        <end position="206"/>
    </location>
</feature>
<organism evidence="3 4">
    <name type="scientific">Fusobacterium nucleatum</name>
    <dbReference type="NCBI Taxonomy" id="851"/>
    <lineage>
        <taxon>Bacteria</taxon>
        <taxon>Fusobacteriati</taxon>
        <taxon>Fusobacteriota</taxon>
        <taxon>Fusobacteriia</taxon>
        <taxon>Fusobacteriales</taxon>
        <taxon>Fusobacteriaceae</taxon>
        <taxon>Fusobacterium</taxon>
    </lineage>
</organism>
<evidence type="ECO:0000256" key="2">
    <source>
        <dbReference type="SAM" id="Phobius"/>
    </source>
</evidence>
<dbReference type="EMBL" id="LRPY01000186">
    <property type="protein sequence ID" value="KXA17755.1"/>
    <property type="molecule type" value="Genomic_DNA"/>
</dbReference>
<evidence type="ECO:0000313" key="3">
    <source>
        <dbReference type="EMBL" id="KXA17755.1"/>
    </source>
</evidence>
<keyword evidence="2" id="KW-0812">Transmembrane</keyword>
<keyword evidence="4" id="KW-1185">Reference proteome</keyword>
<keyword evidence="2" id="KW-1133">Transmembrane helix</keyword>
<feature type="region of interest" description="Disordered" evidence="1">
    <location>
        <begin position="186"/>
        <end position="206"/>
    </location>
</feature>
<feature type="transmembrane region" description="Helical" evidence="2">
    <location>
        <begin position="14"/>
        <end position="35"/>
    </location>
</feature>